<evidence type="ECO:0000313" key="2">
    <source>
        <dbReference type="Proteomes" id="UP001519343"/>
    </source>
</evidence>
<name>A0ABS4GX92_9BACL</name>
<gene>
    <name evidence="1" type="ORF">J2Z37_004908</name>
</gene>
<comment type="caution">
    <text evidence="1">The sequence shown here is derived from an EMBL/GenBank/DDBJ whole genome shotgun (WGS) entry which is preliminary data.</text>
</comment>
<sequence>MKRHKTKKEDLPTANRKVLSLLRHGMANAITVREIISLTGYKDQEIRRSVQELVVKFGYLIGTSNDREHPGFYLIESEDERDATVQNLRGRIKQIYKRMSTIRNGELSRIEE</sequence>
<keyword evidence="2" id="KW-1185">Reference proteome</keyword>
<dbReference type="Proteomes" id="UP001519343">
    <property type="component" value="Unassembled WGS sequence"/>
</dbReference>
<dbReference type="RefSeq" id="WP_209812862.1">
    <property type="nucleotide sequence ID" value="NZ_JAGGKT010000030.1"/>
</dbReference>
<evidence type="ECO:0000313" key="1">
    <source>
        <dbReference type="EMBL" id="MBP1934888.1"/>
    </source>
</evidence>
<accession>A0ABS4GX92</accession>
<organism evidence="1 2">
    <name type="scientific">Ammoniphilus resinae</name>
    <dbReference type="NCBI Taxonomy" id="861532"/>
    <lineage>
        <taxon>Bacteria</taxon>
        <taxon>Bacillati</taxon>
        <taxon>Bacillota</taxon>
        <taxon>Bacilli</taxon>
        <taxon>Bacillales</taxon>
        <taxon>Paenibacillaceae</taxon>
        <taxon>Aneurinibacillus group</taxon>
        <taxon>Ammoniphilus</taxon>
    </lineage>
</organism>
<proteinExistence type="predicted"/>
<reference evidence="1 2" key="1">
    <citation type="submission" date="2021-03" db="EMBL/GenBank/DDBJ databases">
        <title>Genomic Encyclopedia of Type Strains, Phase IV (KMG-IV): sequencing the most valuable type-strain genomes for metagenomic binning, comparative biology and taxonomic classification.</title>
        <authorList>
            <person name="Goeker M."/>
        </authorList>
    </citation>
    <scope>NUCLEOTIDE SEQUENCE [LARGE SCALE GENOMIC DNA]</scope>
    <source>
        <strain evidence="1 2">DSM 24738</strain>
    </source>
</reference>
<dbReference type="EMBL" id="JAGGKT010000030">
    <property type="protein sequence ID" value="MBP1934888.1"/>
    <property type="molecule type" value="Genomic_DNA"/>
</dbReference>
<protein>
    <submittedName>
        <fullName evidence="1">Uncharacterized protein</fullName>
    </submittedName>
</protein>